<protein>
    <submittedName>
        <fullName evidence="2">Uncharacterized protein</fullName>
    </submittedName>
</protein>
<evidence type="ECO:0000313" key="2">
    <source>
        <dbReference type="EMBL" id="GLW73722.1"/>
    </source>
</evidence>
<accession>A0A9W6QFU8</accession>
<comment type="caution">
    <text evidence="2">The sequence shown here is derived from an EMBL/GenBank/DDBJ whole genome shotgun (WGS) entry which is preliminary data.</text>
</comment>
<feature type="compositionally biased region" description="Low complexity" evidence="1">
    <location>
        <begin position="1"/>
        <end position="14"/>
    </location>
</feature>
<feature type="region of interest" description="Disordered" evidence="1">
    <location>
        <begin position="1"/>
        <end position="73"/>
    </location>
</feature>
<dbReference type="AlphaFoldDB" id="A0A9W6QFU8"/>
<proteinExistence type="predicted"/>
<reference evidence="2" key="1">
    <citation type="submission" date="2023-02" db="EMBL/GenBank/DDBJ databases">
        <title>Kitasatospora phosalacinea NBRC 14627.</title>
        <authorList>
            <person name="Ichikawa N."/>
            <person name="Sato H."/>
            <person name="Tonouchi N."/>
        </authorList>
    </citation>
    <scope>NUCLEOTIDE SEQUENCE</scope>
    <source>
        <strain evidence="2">NBRC 14627</strain>
    </source>
</reference>
<dbReference type="Proteomes" id="UP001165041">
    <property type="component" value="Unassembled WGS sequence"/>
</dbReference>
<evidence type="ECO:0000256" key="1">
    <source>
        <dbReference type="SAM" id="MobiDB-lite"/>
    </source>
</evidence>
<organism evidence="2 3">
    <name type="scientific">Kitasatospora phosalacinea</name>
    <dbReference type="NCBI Taxonomy" id="2065"/>
    <lineage>
        <taxon>Bacteria</taxon>
        <taxon>Bacillati</taxon>
        <taxon>Actinomycetota</taxon>
        <taxon>Actinomycetes</taxon>
        <taxon>Kitasatosporales</taxon>
        <taxon>Streptomycetaceae</taxon>
        <taxon>Kitasatospora</taxon>
    </lineage>
</organism>
<evidence type="ECO:0000313" key="3">
    <source>
        <dbReference type="Proteomes" id="UP001165041"/>
    </source>
</evidence>
<name>A0A9W6QFU8_9ACTN</name>
<dbReference type="EMBL" id="BSSA01000027">
    <property type="protein sequence ID" value="GLW73722.1"/>
    <property type="molecule type" value="Genomic_DNA"/>
</dbReference>
<sequence length="104" mass="10598">MAAAALADTATTLAISGTTDDHHPHRPPGLLSPRRECSEPNLSGCASPPSTPRCYRSPSTLRRPAAPPLDQGGTVGWAVAAAHAVNCQGVCKKNGVTPDQGSST</sequence>
<gene>
    <name evidence="2" type="ORF">Kpho02_60200</name>
</gene>